<dbReference type="EMBL" id="WELG01000002">
    <property type="protein sequence ID" value="KAB7529271.1"/>
    <property type="molecule type" value="Genomic_DNA"/>
</dbReference>
<dbReference type="Proteomes" id="UP000429785">
    <property type="component" value="Unassembled WGS sequence"/>
</dbReference>
<dbReference type="AlphaFoldDB" id="A0A6I1DZG1"/>
<dbReference type="OrthoDB" id="9865161at2"/>
<evidence type="ECO:0000313" key="2">
    <source>
        <dbReference type="Proteomes" id="UP000429785"/>
    </source>
</evidence>
<sequence length="369" mass="41950">MEELVKAIENVIKKDAESIYYSKSELKDVIDCISKNKKLEIFFNHCHRLGATSGICFNQNTKFPNKIIQRAKKTNGTKAIEEIFNYIDSKEVHIKCALLLYGIHIDNEFNFSNGVRLINASNMEDSQLVNFLGKETLTLGGIDTAVLIIDYKTPKEFYSTLSPVKKTNWAKVEVKENLIKTLDDTRLMLSLGRSSSFGIPAVGVFEVLPENLEFLNNGIGYTPFPEPRNSFGPSIIKLEMDKADSLLNKFDLLSKDEQDGIRVATKRLNDSKIDSDWANISINLRICLENLFNREGKYPISKTISKRAPHYTSFSKDKTKEIYSFLSTAVHTGIPQTHPNIKEEDIVKEVQNTIIKYIEEGCYPDWSQI</sequence>
<comment type="caution">
    <text evidence="1">The sequence shown here is derived from an EMBL/GenBank/DDBJ whole genome shotgun (WGS) entry which is preliminary data.</text>
</comment>
<name>A0A6I1DZG1_9FLAO</name>
<proteinExistence type="predicted"/>
<organism evidence="1 2">
    <name type="scientific">Flagellimonas olearia</name>
    <dbReference type="NCBI Taxonomy" id="552546"/>
    <lineage>
        <taxon>Bacteria</taxon>
        <taxon>Pseudomonadati</taxon>
        <taxon>Bacteroidota</taxon>
        <taxon>Flavobacteriia</taxon>
        <taxon>Flavobacteriales</taxon>
        <taxon>Flavobacteriaceae</taxon>
        <taxon>Flagellimonas</taxon>
    </lineage>
</organism>
<dbReference type="RefSeq" id="WP_152132583.1">
    <property type="nucleotide sequence ID" value="NZ_WELG01000002.1"/>
</dbReference>
<gene>
    <name evidence="1" type="ORF">F8C76_15685</name>
</gene>
<accession>A0A6I1DZG1</accession>
<evidence type="ECO:0000313" key="1">
    <source>
        <dbReference type="EMBL" id="KAB7529271.1"/>
    </source>
</evidence>
<protein>
    <submittedName>
        <fullName evidence="1">Uncharacterized protein</fullName>
    </submittedName>
</protein>
<reference evidence="1 2" key="1">
    <citation type="submission" date="2019-10" db="EMBL/GenBank/DDBJ databases">
        <title>Muricauda olearia CL-SS4 JCM15563 genome.</title>
        <authorList>
            <person name="Liu L."/>
        </authorList>
    </citation>
    <scope>NUCLEOTIDE SEQUENCE [LARGE SCALE GENOMIC DNA]</scope>
    <source>
        <strain evidence="1 2">CL-SS4</strain>
    </source>
</reference>